<name>A0A8J6HTE4_TENMO</name>
<dbReference type="Proteomes" id="UP000719412">
    <property type="component" value="Unassembled WGS sequence"/>
</dbReference>
<dbReference type="GO" id="GO:0046872">
    <property type="term" value="F:metal ion binding"/>
    <property type="evidence" value="ECO:0007669"/>
    <property type="project" value="UniProtKB-KW"/>
</dbReference>
<evidence type="ECO:0000256" key="2">
    <source>
        <dbReference type="ARBA" id="ARBA00022833"/>
    </source>
</evidence>
<proteinExistence type="predicted"/>
<accession>A0A8J6HTE4</accession>
<dbReference type="PROSITE" id="PS50081">
    <property type="entry name" value="ZF_DAG_PE_2"/>
    <property type="match status" value="1"/>
</dbReference>
<reference evidence="4" key="1">
    <citation type="journal article" date="2020" name="J Insects Food Feed">
        <title>The yellow mealworm (Tenebrio molitor) genome: a resource for the emerging insects as food and feed industry.</title>
        <authorList>
            <person name="Eriksson T."/>
            <person name="Andere A."/>
            <person name="Kelstrup H."/>
            <person name="Emery V."/>
            <person name="Picard C."/>
        </authorList>
    </citation>
    <scope>NUCLEOTIDE SEQUENCE</scope>
    <source>
        <strain evidence="4">Stoneville</strain>
        <tissue evidence="4">Whole head</tissue>
    </source>
</reference>
<dbReference type="InterPro" id="IPR002219">
    <property type="entry name" value="PKC_DAG/PE"/>
</dbReference>
<gene>
    <name evidence="4" type="ORF">GEV33_002469</name>
</gene>
<dbReference type="AlphaFoldDB" id="A0A8J6HTE4"/>
<dbReference type="InterPro" id="IPR046349">
    <property type="entry name" value="C1-like_sf"/>
</dbReference>
<dbReference type="EMBL" id="JABDTM020012214">
    <property type="protein sequence ID" value="KAH0820322.1"/>
    <property type="molecule type" value="Genomic_DNA"/>
</dbReference>
<reference evidence="4" key="2">
    <citation type="submission" date="2021-08" db="EMBL/GenBank/DDBJ databases">
        <authorList>
            <person name="Eriksson T."/>
        </authorList>
    </citation>
    <scope>NUCLEOTIDE SEQUENCE</scope>
    <source>
        <strain evidence="4">Stoneville</strain>
        <tissue evidence="4">Whole head</tissue>
    </source>
</reference>
<keyword evidence="5" id="KW-1185">Reference proteome</keyword>
<keyword evidence="1" id="KW-0479">Metal-binding</keyword>
<protein>
    <recommendedName>
        <fullName evidence="3">Phorbol-ester/DAG-type domain-containing protein</fullName>
    </recommendedName>
</protein>
<comment type="caution">
    <text evidence="4">The sequence shown here is derived from an EMBL/GenBank/DDBJ whole genome shotgun (WGS) entry which is preliminary data.</text>
</comment>
<evidence type="ECO:0000259" key="3">
    <source>
        <dbReference type="PROSITE" id="PS50081"/>
    </source>
</evidence>
<dbReference type="SUPFAM" id="SSF57889">
    <property type="entry name" value="Cysteine-rich domain"/>
    <property type="match status" value="1"/>
</dbReference>
<evidence type="ECO:0000313" key="5">
    <source>
        <dbReference type="Proteomes" id="UP000719412"/>
    </source>
</evidence>
<feature type="domain" description="Phorbol-ester/DAG-type" evidence="3">
    <location>
        <begin position="6"/>
        <end position="58"/>
    </location>
</feature>
<keyword evidence="2" id="KW-0862">Zinc</keyword>
<evidence type="ECO:0000256" key="1">
    <source>
        <dbReference type="ARBA" id="ARBA00022723"/>
    </source>
</evidence>
<evidence type="ECO:0000313" key="4">
    <source>
        <dbReference type="EMBL" id="KAH0820322.1"/>
    </source>
</evidence>
<sequence>MTSNGAHVFPVMSDLNCLYCRNKAVKGPKCIKCDRVFHPKCVERLNDVKVISSDEVLCCEGSDMQVKESVDFNARSIIEFLQSDRFRYTISGIVEAQVSSLKDEIRQLKIQLEHLKSTNLDLIKMCTKKQDLIQPLQVPMEHYQISGRPQETSNRKIRVVKSADKPQDKPNKTPVNNILKPQYLHSESTINRKLEDDNSNWAEGVWKERDNRHSQTLEDGSSDWTDVVRKKRNYQNSQTVRGKAKSLNLSAAPRKIYIYAGNFELNTEEKAILEHLQTTFPHKQFQIERLPRRENAKSVAFKVTADYDLLQQMNNDEIWPEGVLIKRFIFFRNKNTEQIKAQ</sequence>
<organism evidence="4 5">
    <name type="scientific">Tenebrio molitor</name>
    <name type="common">Yellow mealworm beetle</name>
    <dbReference type="NCBI Taxonomy" id="7067"/>
    <lineage>
        <taxon>Eukaryota</taxon>
        <taxon>Metazoa</taxon>
        <taxon>Ecdysozoa</taxon>
        <taxon>Arthropoda</taxon>
        <taxon>Hexapoda</taxon>
        <taxon>Insecta</taxon>
        <taxon>Pterygota</taxon>
        <taxon>Neoptera</taxon>
        <taxon>Endopterygota</taxon>
        <taxon>Coleoptera</taxon>
        <taxon>Polyphaga</taxon>
        <taxon>Cucujiformia</taxon>
        <taxon>Tenebrionidae</taxon>
        <taxon>Tenebrio</taxon>
    </lineage>
</organism>